<evidence type="ECO:0000313" key="1">
    <source>
        <dbReference type="EMBL" id="KAA8630378.1"/>
    </source>
</evidence>
<reference evidence="1 2" key="1">
    <citation type="submission" date="2017-07" db="EMBL/GenBank/DDBJ databases">
        <title>Genome sequence of the Sordaria macrospora wild type strain R19027.</title>
        <authorList>
            <person name="Nowrousian M."/>
            <person name="Teichert I."/>
            <person name="Kueck U."/>
        </authorList>
    </citation>
    <scope>NUCLEOTIDE SEQUENCE [LARGE SCALE GENOMIC DNA]</scope>
    <source>
        <strain evidence="1 2">R19027</strain>
        <tissue evidence="1">Mycelium</tissue>
    </source>
</reference>
<name>A0A8S8ZM28_SORMA</name>
<accession>A0A8S8ZM28</accession>
<protein>
    <submittedName>
        <fullName evidence="1">Uncharacterized protein</fullName>
    </submittedName>
</protein>
<sequence>MTLRECLGVTVDRRTTVDNCLWFVGPRGEKLPVLDLGVVVDLTGLLGEGGEGEGVESAVRNVEEVAGDAAAQ</sequence>
<organism evidence="1 2">
    <name type="scientific">Sordaria macrospora</name>
    <dbReference type="NCBI Taxonomy" id="5147"/>
    <lineage>
        <taxon>Eukaryota</taxon>
        <taxon>Fungi</taxon>
        <taxon>Dikarya</taxon>
        <taxon>Ascomycota</taxon>
        <taxon>Pezizomycotina</taxon>
        <taxon>Sordariomycetes</taxon>
        <taxon>Sordariomycetidae</taxon>
        <taxon>Sordariales</taxon>
        <taxon>Sordariaceae</taxon>
        <taxon>Sordaria</taxon>
    </lineage>
</organism>
<dbReference type="Proteomes" id="UP000433876">
    <property type="component" value="Unassembled WGS sequence"/>
</dbReference>
<dbReference type="EMBL" id="NMPR01000105">
    <property type="protein sequence ID" value="KAA8630378.1"/>
    <property type="molecule type" value="Genomic_DNA"/>
</dbReference>
<gene>
    <name evidence="1" type="ORF">SMACR_01207</name>
</gene>
<proteinExistence type="predicted"/>
<comment type="caution">
    <text evidence="1">The sequence shown here is derived from an EMBL/GenBank/DDBJ whole genome shotgun (WGS) entry which is preliminary data.</text>
</comment>
<evidence type="ECO:0000313" key="2">
    <source>
        <dbReference type="Proteomes" id="UP000433876"/>
    </source>
</evidence>
<dbReference type="AlphaFoldDB" id="A0A8S8ZM28"/>